<dbReference type="InterPro" id="IPR002937">
    <property type="entry name" value="Amino_oxidase"/>
</dbReference>
<dbReference type="Gene3D" id="1.10.10.1620">
    <property type="match status" value="1"/>
</dbReference>
<gene>
    <name evidence="2" type="ORF">HC175_19995</name>
</gene>
<name>A0ABX1D677_9FLAO</name>
<dbReference type="Pfam" id="PF01593">
    <property type="entry name" value="Amino_oxidase"/>
    <property type="match status" value="1"/>
</dbReference>
<proteinExistence type="predicted"/>
<feature type="domain" description="Amine oxidase" evidence="1">
    <location>
        <begin position="2"/>
        <end position="34"/>
    </location>
</feature>
<keyword evidence="3" id="KW-1185">Reference proteome</keyword>
<feature type="non-terminal residue" evidence="2">
    <location>
        <position position="1"/>
    </location>
</feature>
<comment type="caution">
    <text evidence="2">The sequence shown here is derived from an EMBL/GenBank/DDBJ whole genome shotgun (WGS) entry which is preliminary data.</text>
</comment>
<organism evidence="2 3">
    <name type="scientific">Salinimicrobium oceani</name>
    <dbReference type="NCBI Taxonomy" id="2722702"/>
    <lineage>
        <taxon>Bacteria</taxon>
        <taxon>Pseudomonadati</taxon>
        <taxon>Bacteroidota</taxon>
        <taxon>Flavobacteriia</taxon>
        <taxon>Flavobacteriales</taxon>
        <taxon>Flavobacteriaceae</taxon>
        <taxon>Salinimicrobium</taxon>
    </lineage>
</organism>
<dbReference type="EMBL" id="JAAVJR010000907">
    <property type="protein sequence ID" value="NJW55199.1"/>
    <property type="molecule type" value="Genomic_DNA"/>
</dbReference>
<protein>
    <submittedName>
        <fullName evidence="2">FAD-dependent oxidoreductase</fullName>
    </submittedName>
</protein>
<evidence type="ECO:0000313" key="3">
    <source>
        <dbReference type="Proteomes" id="UP000703674"/>
    </source>
</evidence>
<reference evidence="2 3" key="1">
    <citation type="submission" date="2020-03" db="EMBL/GenBank/DDBJ databases">
        <title>Salinimicrobium sp. nov, isolated from SCS.</title>
        <authorList>
            <person name="Cao W.R."/>
        </authorList>
    </citation>
    <scope>NUCLEOTIDE SEQUENCE [LARGE SCALE GENOMIC DNA]</scope>
    <source>
        <strain evidence="3">J15B91</strain>
    </source>
</reference>
<dbReference type="InterPro" id="IPR036188">
    <property type="entry name" value="FAD/NAD-bd_sf"/>
</dbReference>
<evidence type="ECO:0000313" key="2">
    <source>
        <dbReference type="EMBL" id="NJW55199.1"/>
    </source>
</evidence>
<dbReference type="SUPFAM" id="SSF51905">
    <property type="entry name" value="FAD/NAD(P)-binding domain"/>
    <property type="match status" value="1"/>
</dbReference>
<dbReference type="Proteomes" id="UP000703674">
    <property type="component" value="Unassembled WGS sequence"/>
</dbReference>
<sequence>SPHGKIHFAGEHTSILRSTMEGALRSGIRAAQEVQES</sequence>
<accession>A0ABX1D677</accession>
<evidence type="ECO:0000259" key="1">
    <source>
        <dbReference type="Pfam" id="PF01593"/>
    </source>
</evidence>